<dbReference type="AlphaFoldDB" id="A0ABD5Q6C6"/>
<keyword evidence="2" id="KW-1185">Reference proteome</keyword>
<dbReference type="EMBL" id="JBHSHT010000002">
    <property type="protein sequence ID" value="MFC4825771.1"/>
    <property type="molecule type" value="Genomic_DNA"/>
</dbReference>
<reference evidence="1 2" key="1">
    <citation type="journal article" date="2019" name="Int. J. Syst. Evol. Microbiol.">
        <title>The Global Catalogue of Microorganisms (GCM) 10K type strain sequencing project: providing services to taxonomists for standard genome sequencing and annotation.</title>
        <authorList>
            <consortium name="The Broad Institute Genomics Platform"/>
            <consortium name="The Broad Institute Genome Sequencing Center for Infectious Disease"/>
            <person name="Wu L."/>
            <person name="Ma J."/>
        </authorList>
    </citation>
    <scope>NUCLEOTIDE SEQUENCE [LARGE SCALE GENOMIC DNA]</scope>
    <source>
        <strain evidence="1 2">XZYJ18</strain>
    </source>
</reference>
<name>A0ABD5Q6C6_9EURY</name>
<dbReference type="RefSeq" id="WP_254268599.1">
    <property type="nucleotide sequence ID" value="NZ_CP100400.1"/>
</dbReference>
<dbReference type="Proteomes" id="UP001595945">
    <property type="component" value="Unassembled WGS sequence"/>
</dbReference>
<evidence type="ECO:0000313" key="2">
    <source>
        <dbReference type="Proteomes" id="UP001595945"/>
    </source>
</evidence>
<proteinExistence type="predicted"/>
<accession>A0ABD5Q6C6</accession>
<organism evidence="1 2">
    <name type="scientific">Halorussus aquaticus</name>
    <dbReference type="NCBI Taxonomy" id="2953748"/>
    <lineage>
        <taxon>Archaea</taxon>
        <taxon>Methanobacteriati</taxon>
        <taxon>Methanobacteriota</taxon>
        <taxon>Stenosarchaea group</taxon>
        <taxon>Halobacteria</taxon>
        <taxon>Halobacteriales</taxon>
        <taxon>Haladaptataceae</taxon>
        <taxon>Halorussus</taxon>
    </lineage>
</organism>
<comment type="caution">
    <text evidence="1">The sequence shown here is derived from an EMBL/GenBank/DDBJ whole genome shotgun (WGS) entry which is preliminary data.</text>
</comment>
<sequence length="94" mass="10693">MASVDTHLRRIAALADEELDERSGPSPEDHEYREALEAMRALGGESAVDRFADDLKRSIRKSETLPQEQSVRSLGRDICDREGYEIPDDSWFAR</sequence>
<evidence type="ECO:0000313" key="1">
    <source>
        <dbReference type="EMBL" id="MFC4825771.1"/>
    </source>
</evidence>
<dbReference type="GeneID" id="73043503"/>
<gene>
    <name evidence="1" type="ORF">ACFO9K_16060</name>
</gene>
<protein>
    <submittedName>
        <fullName evidence="1">Uncharacterized protein</fullName>
    </submittedName>
</protein>